<dbReference type="EMBL" id="MU858473">
    <property type="protein sequence ID" value="KAK4206203.1"/>
    <property type="molecule type" value="Genomic_DNA"/>
</dbReference>
<reference evidence="2" key="1">
    <citation type="journal article" date="2023" name="Mol. Phylogenet. Evol.">
        <title>Genome-scale phylogeny and comparative genomics of the fungal order Sordariales.</title>
        <authorList>
            <person name="Hensen N."/>
            <person name="Bonometti L."/>
            <person name="Westerberg I."/>
            <person name="Brannstrom I.O."/>
            <person name="Guillou S."/>
            <person name="Cros-Aarteil S."/>
            <person name="Calhoun S."/>
            <person name="Haridas S."/>
            <person name="Kuo A."/>
            <person name="Mondo S."/>
            <person name="Pangilinan J."/>
            <person name="Riley R."/>
            <person name="LaButti K."/>
            <person name="Andreopoulos B."/>
            <person name="Lipzen A."/>
            <person name="Chen C."/>
            <person name="Yan M."/>
            <person name="Daum C."/>
            <person name="Ng V."/>
            <person name="Clum A."/>
            <person name="Steindorff A."/>
            <person name="Ohm R.A."/>
            <person name="Martin F."/>
            <person name="Silar P."/>
            <person name="Natvig D.O."/>
            <person name="Lalanne C."/>
            <person name="Gautier V."/>
            <person name="Ament-Velasquez S.L."/>
            <person name="Kruys A."/>
            <person name="Hutchinson M.I."/>
            <person name="Powell A.J."/>
            <person name="Barry K."/>
            <person name="Miller A.N."/>
            <person name="Grigoriev I.V."/>
            <person name="Debuchy R."/>
            <person name="Gladieux P."/>
            <person name="Hiltunen Thoren M."/>
            <person name="Johannesson H."/>
        </authorList>
    </citation>
    <scope>NUCLEOTIDE SEQUENCE</scope>
    <source>
        <strain evidence="2">PSN293</strain>
    </source>
</reference>
<sequence>MSYSDDEADYPIVLWRQRGAIVAEIGPGVVSKRGERVTRNEAAALALAKTQTSIPIPELYSATFFMKNGVENGSLLMEKVEGTPLRNVWDGLDDSAKSRICEGIWSIVNELRQIQKPPAYSHLYQCGADGSASDDVLIKDLHSPPTPILDDAALRARIYERYIHFNGRLFEDTLPSMLPRSDVSVFTHGDLTPRNIMVDQGCITGIIDWEDSGWFPDYWEYANMMRPSRDYDWMMWMDRTKPIEWDISGIVKARKVLF</sequence>
<evidence type="ECO:0000313" key="2">
    <source>
        <dbReference type="EMBL" id="KAK4206203.1"/>
    </source>
</evidence>
<feature type="domain" description="Aminoglycoside phosphotransferase" evidence="1">
    <location>
        <begin position="38"/>
        <end position="230"/>
    </location>
</feature>
<dbReference type="InterPro" id="IPR051678">
    <property type="entry name" value="AGP_Transferase"/>
</dbReference>
<name>A0AAN6XTA8_9PEZI</name>
<dbReference type="Proteomes" id="UP001301769">
    <property type="component" value="Unassembled WGS sequence"/>
</dbReference>
<evidence type="ECO:0000259" key="1">
    <source>
        <dbReference type="Pfam" id="PF01636"/>
    </source>
</evidence>
<dbReference type="PANTHER" id="PTHR21310">
    <property type="entry name" value="AMINOGLYCOSIDE PHOSPHOTRANSFERASE-RELATED-RELATED"/>
    <property type="match status" value="1"/>
</dbReference>
<dbReference type="PANTHER" id="PTHR21310:SF15">
    <property type="entry name" value="AMINOGLYCOSIDE PHOSPHOTRANSFERASE DOMAIN-CONTAINING PROTEIN"/>
    <property type="match status" value="1"/>
</dbReference>
<dbReference type="SUPFAM" id="SSF56112">
    <property type="entry name" value="Protein kinase-like (PK-like)"/>
    <property type="match status" value="1"/>
</dbReference>
<dbReference type="GO" id="GO:0016301">
    <property type="term" value="F:kinase activity"/>
    <property type="evidence" value="ECO:0007669"/>
    <property type="project" value="UniProtKB-KW"/>
</dbReference>
<gene>
    <name evidence="2" type="ORF">QBC37DRAFT_393590</name>
</gene>
<keyword evidence="2" id="KW-0808">Transferase</keyword>
<accession>A0AAN6XTA8</accession>
<dbReference type="Pfam" id="PF01636">
    <property type="entry name" value="APH"/>
    <property type="match status" value="1"/>
</dbReference>
<dbReference type="InterPro" id="IPR011009">
    <property type="entry name" value="Kinase-like_dom_sf"/>
</dbReference>
<keyword evidence="3" id="KW-1185">Reference proteome</keyword>
<dbReference type="CDD" id="cd05120">
    <property type="entry name" value="APH_ChoK_like"/>
    <property type="match status" value="1"/>
</dbReference>
<dbReference type="Gene3D" id="3.90.1200.10">
    <property type="match status" value="1"/>
</dbReference>
<evidence type="ECO:0000313" key="3">
    <source>
        <dbReference type="Proteomes" id="UP001301769"/>
    </source>
</evidence>
<dbReference type="AlphaFoldDB" id="A0AAN6XTA8"/>
<proteinExistence type="predicted"/>
<organism evidence="2 3">
    <name type="scientific">Rhypophila decipiens</name>
    <dbReference type="NCBI Taxonomy" id="261697"/>
    <lineage>
        <taxon>Eukaryota</taxon>
        <taxon>Fungi</taxon>
        <taxon>Dikarya</taxon>
        <taxon>Ascomycota</taxon>
        <taxon>Pezizomycotina</taxon>
        <taxon>Sordariomycetes</taxon>
        <taxon>Sordariomycetidae</taxon>
        <taxon>Sordariales</taxon>
        <taxon>Naviculisporaceae</taxon>
        <taxon>Rhypophila</taxon>
    </lineage>
</organism>
<reference evidence="2" key="2">
    <citation type="submission" date="2023-05" db="EMBL/GenBank/DDBJ databases">
        <authorList>
            <consortium name="Lawrence Berkeley National Laboratory"/>
            <person name="Steindorff A."/>
            <person name="Hensen N."/>
            <person name="Bonometti L."/>
            <person name="Westerberg I."/>
            <person name="Brannstrom I.O."/>
            <person name="Guillou S."/>
            <person name="Cros-Aarteil S."/>
            <person name="Calhoun S."/>
            <person name="Haridas S."/>
            <person name="Kuo A."/>
            <person name="Mondo S."/>
            <person name="Pangilinan J."/>
            <person name="Riley R."/>
            <person name="Labutti K."/>
            <person name="Andreopoulos B."/>
            <person name="Lipzen A."/>
            <person name="Chen C."/>
            <person name="Yanf M."/>
            <person name="Daum C."/>
            <person name="Ng V."/>
            <person name="Clum A."/>
            <person name="Ohm R."/>
            <person name="Martin F."/>
            <person name="Silar P."/>
            <person name="Natvig D."/>
            <person name="Lalanne C."/>
            <person name="Gautier V."/>
            <person name="Ament-Velasquez S.L."/>
            <person name="Kruys A."/>
            <person name="Hutchinson M.I."/>
            <person name="Powell A.J."/>
            <person name="Barry K."/>
            <person name="Miller A.N."/>
            <person name="Grigoriev I.V."/>
            <person name="Debuchy R."/>
            <person name="Gladieux P."/>
            <person name="Thoren M.H."/>
            <person name="Johannesson H."/>
        </authorList>
    </citation>
    <scope>NUCLEOTIDE SEQUENCE</scope>
    <source>
        <strain evidence="2">PSN293</strain>
    </source>
</reference>
<dbReference type="InterPro" id="IPR002575">
    <property type="entry name" value="Aminoglycoside_PTrfase"/>
</dbReference>
<keyword evidence="2" id="KW-0418">Kinase</keyword>
<comment type="caution">
    <text evidence="2">The sequence shown here is derived from an EMBL/GenBank/DDBJ whole genome shotgun (WGS) entry which is preliminary data.</text>
</comment>
<protein>
    <submittedName>
        <fullName evidence="2">Kinase-like protein</fullName>
    </submittedName>
</protein>